<evidence type="ECO:0000256" key="7">
    <source>
        <dbReference type="ARBA" id="ARBA00023268"/>
    </source>
</evidence>
<dbReference type="InterPro" id="IPR016193">
    <property type="entry name" value="Cytidine_deaminase-like"/>
</dbReference>
<comment type="similarity">
    <text evidence="3">Belongs to the PurH family.</text>
</comment>
<sequence length="514" mass="56178">MRAIISVSDKAGVTDFAKGLSQLGFEIFSTGGTQKALAEAGVPVKSVSELTGFPEILDGRVKTLHPVVYGGILARRDLPDHMAQLAENNIETIDLVAVNLYPFVRTVAKESVTFGEAIENIDIGGPTLIRASAKNFPSVIVLVDPADYQPVLEKLRAGEVELAERKRLAQKAFQHVTIYDTAISQYLRQDMEAFPEEMTIALKKRYGLRYGENPHQQAAFYAEQVVGARQETGITWAKQLWGRELSFNNIMDADAAWGVVTDFSAPTVDVIKHTNPCGLASHDDMAEAYRRALSGDPVAAFGGIVACNRKIDLATAEEISKTFYEMVIAPEYEAKALEVLKRKKNLRILVAELPPTYGATPTGYLDFRRVKGGFLVQSSDSLAEASVSLKTVTKREPTQAEIEDLLFAWRAVKHVKSNAIILVKDRTLLGMGAGQPSRIISAQIAKEKAGEKVKGSVLASDAMFPFSDVVEAAAKYGVTAIIQPGGSIRDEDSIKMADKYNIAMVFTGVRHFRH</sequence>
<evidence type="ECO:0000256" key="1">
    <source>
        <dbReference type="ARBA" id="ARBA00004844"/>
    </source>
</evidence>
<dbReference type="InterPro" id="IPR011607">
    <property type="entry name" value="MGS-like_dom"/>
</dbReference>
<evidence type="ECO:0000256" key="6">
    <source>
        <dbReference type="ARBA" id="ARBA00022801"/>
    </source>
</evidence>
<keyword evidence="6" id="KW-0378">Hydrolase</keyword>
<comment type="catalytic activity">
    <reaction evidence="9">
        <text>IMP + H2O = 5-formamido-1-(5-phospho-D-ribosyl)imidazole-4-carboxamide</text>
        <dbReference type="Rhea" id="RHEA:18445"/>
        <dbReference type="ChEBI" id="CHEBI:15377"/>
        <dbReference type="ChEBI" id="CHEBI:58053"/>
        <dbReference type="ChEBI" id="CHEBI:58467"/>
        <dbReference type="EC" id="3.5.4.10"/>
    </reaction>
</comment>
<accession>X1R3J4</accession>
<reference evidence="11" key="1">
    <citation type="journal article" date="2014" name="Front. Microbiol.">
        <title>High frequency of phylogenetically diverse reductive dehalogenase-homologous genes in deep subseafloor sedimentary metagenomes.</title>
        <authorList>
            <person name="Kawai M."/>
            <person name="Futagami T."/>
            <person name="Toyoda A."/>
            <person name="Takaki Y."/>
            <person name="Nishi S."/>
            <person name="Hori S."/>
            <person name="Arai W."/>
            <person name="Tsubouchi T."/>
            <person name="Morono Y."/>
            <person name="Uchiyama I."/>
            <person name="Ito T."/>
            <person name="Fujiyama A."/>
            <person name="Inagaki F."/>
            <person name="Takami H."/>
        </authorList>
    </citation>
    <scope>NUCLEOTIDE SEQUENCE</scope>
    <source>
        <strain evidence="11">Expedition CK06-06</strain>
    </source>
</reference>
<comment type="pathway">
    <text evidence="2">Purine metabolism; IMP biosynthesis via de novo pathway; 5-formamido-1-(5-phospho-D-ribosyl)imidazole-4-carboxamide from 5-amino-1-(5-phospho-D-ribosyl)imidazole-4-carboxamide (10-formyl THF route): step 1/1.</text>
</comment>
<dbReference type="SUPFAM" id="SSF53927">
    <property type="entry name" value="Cytidine deaminase-like"/>
    <property type="match status" value="1"/>
</dbReference>
<dbReference type="InterPro" id="IPR036914">
    <property type="entry name" value="MGS-like_dom_sf"/>
</dbReference>
<comment type="pathway">
    <text evidence="1">Purine metabolism; IMP biosynthesis via de novo pathway; IMP from 5-formamido-1-(5-phospho-D-ribosyl)imidazole-4-carboxamide: step 1/1.</text>
</comment>
<organism evidence="11">
    <name type="scientific">marine sediment metagenome</name>
    <dbReference type="NCBI Taxonomy" id="412755"/>
    <lineage>
        <taxon>unclassified sequences</taxon>
        <taxon>metagenomes</taxon>
        <taxon>ecological metagenomes</taxon>
    </lineage>
</organism>
<dbReference type="NCBIfam" id="NF002049">
    <property type="entry name" value="PRK00881.1"/>
    <property type="match status" value="1"/>
</dbReference>
<dbReference type="Pfam" id="PF01808">
    <property type="entry name" value="AICARFT_IMPCHas"/>
    <property type="match status" value="1"/>
</dbReference>
<evidence type="ECO:0000256" key="3">
    <source>
        <dbReference type="ARBA" id="ARBA00007667"/>
    </source>
</evidence>
<dbReference type="Gene3D" id="3.40.140.20">
    <property type="match status" value="2"/>
</dbReference>
<keyword evidence="7" id="KW-0511">Multifunctional enzyme</keyword>
<dbReference type="SUPFAM" id="SSF52335">
    <property type="entry name" value="Methylglyoxal synthase-like"/>
    <property type="match status" value="1"/>
</dbReference>
<dbReference type="FunFam" id="3.40.50.1380:FF:000001">
    <property type="entry name" value="Bifunctional purine biosynthesis protein PurH"/>
    <property type="match status" value="1"/>
</dbReference>
<dbReference type="UniPathway" id="UPA00074">
    <property type="reaction ID" value="UER00133"/>
</dbReference>
<evidence type="ECO:0000256" key="5">
    <source>
        <dbReference type="ARBA" id="ARBA00022755"/>
    </source>
</evidence>
<dbReference type="GO" id="GO:0003937">
    <property type="term" value="F:IMP cyclohydrolase activity"/>
    <property type="evidence" value="ECO:0007669"/>
    <property type="project" value="UniProtKB-EC"/>
</dbReference>
<evidence type="ECO:0000259" key="10">
    <source>
        <dbReference type="PROSITE" id="PS51855"/>
    </source>
</evidence>
<dbReference type="PROSITE" id="PS51855">
    <property type="entry name" value="MGS"/>
    <property type="match status" value="1"/>
</dbReference>
<evidence type="ECO:0000313" key="11">
    <source>
        <dbReference type="EMBL" id="GAI61641.1"/>
    </source>
</evidence>
<dbReference type="NCBIfam" id="TIGR00355">
    <property type="entry name" value="purH"/>
    <property type="match status" value="1"/>
</dbReference>
<dbReference type="Pfam" id="PF02142">
    <property type="entry name" value="MGS"/>
    <property type="match status" value="1"/>
</dbReference>
<dbReference type="GO" id="GO:0005829">
    <property type="term" value="C:cytosol"/>
    <property type="evidence" value="ECO:0007669"/>
    <property type="project" value="TreeGrafter"/>
</dbReference>
<dbReference type="GO" id="GO:0006189">
    <property type="term" value="P:'de novo' IMP biosynthetic process"/>
    <property type="evidence" value="ECO:0007669"/>
    <property type="project" value="UniProtKB-UniPathway"/>
</dbReference>
<feature type="domain" description="MGS-like" evidence="10">
    <location>
        <begin position="1"/>
        <end position="143"/>
    </location>
</feature>
<proteinExistence type="inferred from homology"/>
<dbReference type="GO" id="GO:0004643">
    <property type="term" value="F:phosphoribosylaminoimidazolecarboxamide formyltransferase activity"/>
    <property type="evidence" value="ECO:0007669"/>
    <property type="project" value="UniProtKB-EC"/>
</dbReference>
<comment type="caution">
    <text evidence="11">The sequence shown here is derived from an EMBL/GenBank/DDBJ whole genome shotgun (WGS) entry which is preliminary data.</text>
</comment>
<dbReference type="CDD" id="cd01421">
    <property type="entry name" value="IMPCH"/>
    <property type="match status" value="1"/>
</dbReference>
<dbReference type="AlphaFoldDB" id="X1R3J4"/>
<gene>
    <name evidence="11" type="ORF">S12H4_01319</name>
</gene>
<dbReference type="InterPro" id="IPR002695">
    <property type="entry name" value="PurH-like"/>
</dbReference>
<dbReference type="HAMAP" id="MF_00139">
    <property type="entry name" value="PurH"/>
    <property type="match status" value="1"/>
</dbReference>
<evidence type="ECO:0000256" key="8">
    <source>
        <dbReference type="ARBA" id="ARBA00050488"/>
    </source>
</evidence>
<dbReference type="Gene3D" id="3.40.50.1380">
    <property type="entry name" value="Methylglyoxal synthase-like domain"/>
    <property type="match status" value="1"/>
</dbReference>
<dbReference type="FunFam" id="3.40.140.20:FF:000002">
    <property type="entry name" value="Bifunctional purine biosynthesis protein PurH"/>
    <property type="match status" value="1"/>
</dbReference>
<keyword evidence="4" id="KW-0808">Transferase</keyword>
<keyword evidence="5" id="KW-0658">Purine biosynthesis</keyword>
<protein>
    <recommendedName>
        <fullName evidence="10">MGS-like domain-containing protein</fullName>
    </recommendedName>
</protein>
<dbReference type="SMART" id="SM00798">
    <property type="entry name" value="AICARFT_IMPCHas"/>
    <property type="match status" value="1"/>
</dbReference>
<comment type="catalytic activity">
    <reaction evidence="8">
        <text>(6R)-10-formyltetrahydrofolate + 5-amino-1-(5-phospho-beta-D-ribosyl)imidazole-4-carboxamide = 5-formamido-1-(5-phospho-D-ribosyl)imidazole-4-carboxamide + (6S)-5,6,7,8-tetrahydrofolate</text>
        <dbReference type="Rhea" id="RHEA:22192"/>
        <dbReference type="ChEBI" id="CHEBI:57453"/>
        <dbReference type="ChEBI" id="CHEBI:58467"/>
        <dbReference type="ChEBI" id="CHEBI:58475"/>
        <dbReference type="ChEBI" id="CHEBI:195366"/>
        <dbReference type="EC" id="2.1.2.3"/>
    </reaction>
</comment>
<dbReference type="EMBL" id="BARW01000252">
    <property type="protein sequence ID" value="GAI61641.1"/>
    <property type="molecule type" value="Genomic_DNA"/>
</dbReference>
<dbReference type="PIRSF" id="PIRSF000414">
    <property type="entry name" value="AICARFT_IMPCHas"/>
    <property type="match status" value="1"/>
</dbReference>
<dbReference type="PANTHER" id="PTHR11692">
    <property type="entry name" value="BIFUNCTIONAL PURINE BIOSYNTHESIS PROTEIN PURH"/>
    <property type="match status" value="1"/>
</dbReference>
<dbReference type="FunFam" id="3.40.140.20:FF:000001">
    <property type="entry name" value="Bifunctional purine biosynthesis protein PurH"/>
    <property type="match status" value="1"/>
</dbReference>
<evidence type="ECO:0000256" key="4">
    <source>
        <dbReference type="ARBA" id="ARBA00022679"/>
    </source>
</evidence>
<name>X1R3J4_9ZZZZ</name>
<dbReference type="InterPro" id="IPR024051">
    <property type="entry name" value="AICAR_Tfase_dup_dom_sf"/>
</dbReference>
<evidence type="ECO:0000256" key="9">
    <source>
        <dbReference type="ARBA" id="ARBA00050687"/>
    </source>
</evidence>
<dbReference type="PANTHER" id="PTHR11692:SF0">
    <property type="entry name" value="BIFUNCTIONAL PURINE BIOSYNTHESIS PROTEIN ATIC"/>
    <property type="match status" value="1"/>
</dbReference>
<dbReference type="SMART" id="SM00851">
    <property type="entry name" value="MGS"/>
    <property type="match status" value="1"/>
</dbReference>
<evidence type="ECO:0000256" key="2">
    <source>
        <dbReference type="ARBA" id="ARBA00004954"/>
    </source>
</evidence>